<dbReference type="Proteomes" id="UP001054837">
    <property type="component" value="Unassembled WGS sequence"/>
</dbReference>
<evidence type="ECO:0000313" key="15">
    <source>
        <dbReference type="Proteomes" id="UP001054837"/>
    </source>
</evidence>
<evidence type="ECO:0000256" key="9">
    <source>
        <dbReference type="ARBA" id="ARBA00058677"/>
    </source>
</evidence>
<evidence type="ECO:0000256" key="7">
    <source>
        <dbReference type="ARBA" id="ARBA00023163"/>
    </source>
</evidence>
<feature type="compositionally biased region" description="Polar residues" evidence="13">
    <location>
        <begin position="1"/>
        <end position="11"/>
    </location>
</feature>
<dbReference type="Gene3D" id="3.40.50.300">
    <property type="entry name" value="P-loop containing nucleotide triphosphate hydrolases"/>
    <property type="match status" value="1"/>
</dbReference>
<keyword evidence="6" id="KW-0805">Transcription regulation</keyword>
<keyword evidence="15" id="KW-1185">Reference proteome</keyword>
<keyword evidence="3" id="KW-0678">Repressor</keyword>
<dbReference type="PANTHER" id="PTHR13413">
    <property type="entry name" value="YLP MOTIF CONTAINING PROTEIN NUCLEAR PROTEIN ZAP"/>
    <property type="match status" value="1"/>
</dbReference>
<evidence type="ECO:0000256" key="5">
    <source>
        <dbReference type="ARBA" id="ARBA00022843"/>
    </source>
</evidence>
<comment type="caution">
    <text evidence="14">The sequence shown here is derived from an EMBL/GenBank/DDBJ whole genome shotgun (WGS) entry which is preliminary data.</text>
</comment>
<dbReference type="InterPro" id="IPR027417">
    <property type="entry name" value="P-loop_NTPase"/>
</dbReference>
<dbReference type="PANTHER" id="PTHR13413:SF0">
    <property type="entry name" value="YLP MOTIF-CONTAINING PROTEIN 1"/>
    <property type="match status" value="1"/>
</dbReference>
<evidence type="ECO:0000313" key="14">
    <source>
        <dbReference type="EMBL" id="GIY30611.1"/>
    </source>
</evidence>
<dbReference type="AlphaFoldDB" id="A0AAV4SD87"/>
<evidence type="ECO:0000256" key="6">
    <source>
        <dbReference type="ARBA" id="ARBA00023015"/>
    </source>
</evidence>
<evidence type="ECO:0000256" key="1">
    <source>
        <dbReference type="ARBA" id="ARBA00004324"/>
    </source>
</evidence>
<keyword evidence="5" id="KW-0832">Ubl conjugation</keyword>
<keyword evidence="7" id="KW-0804">Transcription</keyword>
<comment type="function">
    <text evidence="9">Plays a role in the reduction of telomerase activity during differentiation of embryonic stem cells by binding to the core promoter of TERT and controlling its down-regulation.</text>
</comment>
<keyword evidence="2" id="KW-0488">Methylation</keyword>
<keyword evidence="4" id="KW-1017">Isopeptide bond</keyword>
<reference evidence="14 15" key="1">
    <citation type="submission" date="2021-06" db="EMBL/GenBank/DDBJ databases">
        <title>Caerostris darwini draft genome.</title>
        <authorList>
            <person name="Kono N."/>
            <person name="Arakawa K."/>
        </authorList>
    </citation>
    <scope>NUCLEOTIDE SEQUENCE [LARGE SCALE GENOMIC DNA]</scope>
</reference>
<proteinExistence type="predicted"/>
<evidence type="ECO:0000256" key="8">
    <source>
        <dbReference type="ARBA" id="ARBA00023242"/>
    </source>
</evidence>
<sequence>MKPMTSTTISATKELESKAPVKVFDYSHRGERGSPYRERDYSPERNIERFSRERGPPLRDRNRDRDKERDRDLDRDRDRSRKNNRDLKDRDYDSRDKDREYDRERSRDSKRSREWERDRDRHRDDSDRNRDRYRDDDRERDKFRENVDRERDKFRENVDRDKRSKWDKSDSERNGSKDKSSQGSSQKKESSDESRMSNEVPSHFKTPLPAFSNERESSAETALIEDLLFAPKRLNRPAQLVIILRGLPGSGKTYVAKLIKDKEIENGGSAPRILSLDDYFMVEKEVTEVEPDSGKKLKRKEFKFEYEVGMEEAYRSSLFKSFKKTIDDRFFPFIIIDAVHEKSKQYEQYWSYAKQRGFQVYIAEMDCKDPYICHKRNIHNRSLEEITKVLESWEPKPRHFMGIDIRSLLQDEAITEVEMEVESNDGAEDKDEDGGNSSNEMSFHKPSRWEKLEATEEKLDQLDGLRINKKKQSSMEDYLQLDEYEQRECEPGKKRVRWADLEERKEQDRLRAIGFVVGQTDWNKMTDPSHADKALTRTKYF</sequence>
<dbReference type="GO" id="GO:0032204">
    <property type="term" value="P:regulation of telomere maintenance"/>
    <property type="evidence" value="ECO:0007669"/>
    <property type="project" value="TreeGrafter"/>
</dbReference>
<evidence type="ECO:0000256" key="13">
    <source>
        <dbReference type="SAM" id="MobiDB-lite"/>
    </source>
</evidence>
<evidence type="ECO:0000256" key="10">
    <source>
        <dbReference type="ARBA" id="ARBA00065932"/>
    </source>
</evidence>
<evidence type="ECO:0000256" key="11">
    <source>
        <dbReference type="ARBA" id="ARBA00068971"/>
    </source>
</evidence>
<dbReference type="FunFam" id="3.40.50.300:FF:000399">
    <property type="entry name" value="YLP motif containing 1"/>
    <property type="match status" value="1"/>
</dbReference>
<feature type="region of interest" description="Disordered" evidence="13">
    <location>
        <begin position="419"/>
        <end position="448"/>
    </location>
</feature>
<comment type="subunit">
    <text evidence="10">Interacts with PPP1CA and NCOA5. Forms a complex with ILF2, ILF3, KHDRBS1, RBMX, NCOA5 and PPP1CA.</text>
</comment>
<dbReference type="GO" id="GO:0016607">
    <property type="term" value="C:nuclear speck"/>
    <property type="evidence" value="ECO:0007669"/>
    <property type="project" value="UniProtKB-SubCell"/>
</dbReference>
<evidence type="ECO:0000256" key="4">
    <source>
        <dbReference type="ARBA" id="ARBA00022499"/>
    </source>
</evidence>
<name>A0AAV4SD87_9ARAC</name>
<organism evidence="14 15">
    <name type="scientific">Caerostris darwini</name>
    <dbReference type="NCBI Taxonomy" id="1538125"/>
    <lineage>
        <taxon>Eukaryota</taxon>
        <taxon>Metazoa</taxon>
        <taxon>Ecdysozoa</taxon>
        <taxon>Arthropoda</taxon>
        <taxon>Chelicerata</taxon>
        <taxon>Arachnida</taxon>
        <taxon>Araneae</taxon>
        <taxon>Araneomorphae</taxon>
        <taxon>Entelegynae</taxon>
        <taxon>Araneoidea</taxon>
        <taxon>Araneidae</taxon>
        <taxon>Caerostris</taxon>
    </lineage>
</organism>
<keyword evidence="8" id="KW-0539">Nucleus</keyword>
<gene>
    <name evidence="14" type="ORF">CDAR_461224</name>
</gene>
<dbReference type="SUPFAM" id="SSF52540">
    <property type="entry name" value="P-loop containing nucleoside triphosphate hydrolases"/>
    <property type="match status" value="1"/>
</dbReference>
<protein>
    <recommendedName>
        <fullName evidence="11">YLP motif-containing protein 1</fullName>
    </recommendedName>
    <alternativeName>
        <fullName evidence="12">Nuclear protein ZAP3</fullName>
    </alternativeName>
</protein>
<dbReference type="InterPro" id="IPR026314">
    <property type="entry name" value="YLP_motif_con_p1"/>
</dbReference>
<evidence type="ECO:0000256" key="2">
    <source>
        <dbReference type="ARBA" id="ARBA00022481"/>
    </source>
</evidence>
<evidence type="ECO:0000256" key="12">
    <source>
        <dbReference type="ARBA" id="ARBA00083294"/>
    </source>
</evidence>
<feature type="region of interest" description="Disordered" evidence="13">
    <location>
        <begin position="1"/>
        <end position="213"/>
    </location>
</feature>
<feature type="compositionally biased region" description="Acidic residues" evidence="13">
    <location>
        <begin position="419"/>
        <end position="434"/>
    </location>
</feature>
<accession>A0AAV4SD87</accession>
<evidence type="ECO:0000256" key="3">
    <source>
        <dbReference type="ARBA" id="ARBA00022491"/>
    </source>
</evidence>
<comment type="subcellular location">
    <subcellularLocation>
        <location evidence="1">Nucleus speckle</location>
    </subcellularLocation>
</comment>
<dbReference type="EMBL" id="BPLQ01007521">
    <property type="protein sequence ID" value="GIY30611.1"/>
    <property type="molecule type" value="Genomic_DNA"/>
</dbReference>
<feature type="compositionally biased region" description="Basic and acidic residues" evidence="13">
    <location>
        <begin position="13"/>
        <end position="196"/>
    </location>
</feature>